<name>A0A1G8L6C3_9BACI</name>
<dbReference type="AlphaFoldDB" id="A0A1G8L6C3"/>
<dbReference type="RefSeq" id="WP_091586058.1">
    <property type="nucleotide sequence ID" value="NZ_FNDU01000008.1"/>
</dbReference>
<gene>
    <name evidence="1" type="ORF">SAMN05216352_108157</name>
</gene>
<dbReference type="EMBL" id="FNDU01000008">
    <property type="protein sequence ID" value="SDI50740.1"/>
    <property type="molecule type" value="Genomic_DNA"/>
</dbReference>
<reference evidence="1 2" key="1">
    <citation type="submission" date="2016-10" db="EMBL/GenBank/DDBJ databases">
        <authorList>
            <person name="de Groot N.N."/>
        </authorList>
    </citation>
    <scope>NUCLEOTIDE SEQUENCE [LARGE SCALE GENOMIC DNA]</scope>
    <source>
        <strain evidence="2">P4B,CCM 7963,CECT 7998,DSM 25260,IBRC-M 10614,KCTC 13821</strain>
    </source>
</reference>
<sequence>MVRLQGGIYYSVLHGHTIKLVYLKNNVCELHIDEKYLGLCSFQYIKRQINNIEKRTNKRKIIYQGTNLWEEAKSGTVVNITI</sequence>
<dbReference type="OrthoDB" id="2970370at2"/>
<protein>
    <submittedName>
        <fullName evidence="1">Uncharacterized protein</fullName>
    </submittedName>
</protein>
<organism evidence="1 2">
    <name type="scientific">Alteribacillus bidgolensis</name>
    <dbReference type="NCBI Taxonomy" id="930129"/>
    <lineage>
        <taxon>Bacteria</taxon>
        <taxon>Bacillati</taxon>
        <taxon>Bacillota</taxon>
        <taxon>Bacilli</taxon>
        <taxon>Bacillales</taxon>
        <taxon>Bacillaceae</taxon>
        <taxon>Alteribacillus</taxon>
    </lineage>
</organism>
<dbReference type="STRING" id="930129.SAMN05216352_108157"/>
<dbReference type="Proteomes" id="UP000199017">
    <property type="component" value="Unassembled WGS sequence"/>
</dbReference>
<evidence type="ECO:0000313" key="2">
    <source>
        <dbReference type="Proteomes" id="UP000199017"/>
    </source>
</evidence>
<keyword evidence="2" id="KW-1185">Reference proteome</keyword>
<proteinExistence type="predicted"/>
<accession>A0A1G8L6C3</accession>
<evidence type="ECO:0000313" key="1">
    <source>
        <dbReference type="EMBL" id="SDI50740.1"/>
    </source>
</evidence>